<dbReference type="Proteomes" id="UP000887565">
    <property type="component" value="Unplaced"/>
</dbReference>
<feature type="compositionally biased region" description="Basic and acidic residues" evidence="1">
    <location>
        <begin position="57"/>
        <end position="78"/>
    </location>
</feature>
<proteinExistence type="predicted"/>
<evidence type="ECO:0000256" key="1">
    <source>
        <dbReference type="SAM" id="MobiDB-lite"/>
    </source>
</evidence>
<organism evidence="2 3">
    <name type="scientific">Romanomermis culicivorax</name>
    <name type="common">Nematode worm</name>
    <dbReference type="NCBI Taxonomy" id="13658"/>
    <lineage>
        <taxon>Eukaryota</taxon>
        <taxon>Metazoa</taxon>
        <taxon>Ecdysozoa</taxon>
        <taxon>Nematoda</taxon>
        <taxon>Enoplea</taxon>
        <taxon>Dorylaimia</taxon>
        <taxon>Mermithida</taxon>
        <taxon>Mermithoidea</taxon>
        <taxon>Mermithidae</taxon>
        <taxon>Romanomermis</taxon>
    </lineage>
</organism>
<keyword evidence="2" id="KW-1185">Reference proteome</keyword>
<accession>A0A915K2M1</accession>
<name>A0A915K2M1_ROMCU</name>
<protein>
    <submittedName>
        <fullName evidence="3">Uncharacterized protein</fullName>
    </submittedName>
</protein>
<reference evidence="3" key="1">
    <citation type="submission" date="2022-11" db="UniProtKB">
        <authorList>
            <consortium name="WormBaseParasite"/>
        </authorList>
    </citation>
    <scope>IDENTIFICATION</scope>
</reference>
<sequence length="90" mass="10396">VGPRGAGRRRFLVWIEQPALRGEYLRIDPLYAEKIVVAYCILHNLTLDEPDEGTVPDDNRESLEAADSEGRDARHENETRRNKIILNYFT</sequence>
<dbReference type="AlphaFoldDB" id="A0A915K2M1"/>
<dbReference type="WBParaSite" id="nRc.2.0.1.t32078-RA">
    <property type="protein sequence ID" value="nRc.2.0.1.t32078-RA"/>
    <property type="gene ID" value="nRc.2.0.1.g32078"/>
</dbReference>
<evidence type="ECO:0000313" key="2">
    <source>
        <dbReference type="Proteomes" id="UP000887565"/>
    </source>
</evidence>
<evidence type="ECO:0000313" key="3">
    <source>
        <dbReference type="WBParaSite" id="nRc.2.0.1.t32078-RA"/>
    </source>
</evidence>
<feature type="region of interest" description="Disordered" evidence="1">
    <location>
        <begin position="48"/>
        <end position="78"/>
    </location>
</feature>